<keyword evidence="2" id="KW-1185">Reference proteome</keyword>
<sequence length="85" mass="10058">MKNELDSRFVLAVFEKIREKGEEVEGGHMLEGVKAYSDLDGYTVYLEDAFVNLRYGFHNQYHFDYEKAEQLENFQRKLIAISKMD</sequence>
<reference evidence="2" key="1">
    <citation type="journal article" date="2019" name="Int. J. Syst. Evol. Microbiol.">
        <title>The Global Catalogue of Microorganisms (GCM) 10K type strain sequencing project: providing services to taxonomists for standard genome sequencing and annotation.</title>
        <authorList>
            <consortium name="The Broad Institute Genomics Platform"/>
            <consortium name="The Broad Institute Genome Sequencing Center for Infectious Disease"/>
            <person name="Wu L."/>
            <person name="Ma J."/>
        </authorList>
    </citation>
    <scope>NUCLEOTIDE SEQUENCE [LARGE SCALE GENOMIC DNA]</scope>
    <source>
        <strain evidence="2">JCM 15896</strain>
    </source>
</reference>
<dbReference type="Pfam" id="PF11280">
    <property type="entry name" value="DUF3081"/>
    <property type="match status" value="1"/>
</dbReference>
<dbReference type="RefSeq" id="WP_343859661.1">
    <property type="nucleotide sequence ID" value="NZ_BAAAFD010000005.1"/>
</dbReference>
<name>A0ABP3WYM3_9ALTE</name>
<comment type="caution">
    <text evidence="1">The sequence shown here is derived from an EMBL/GenBank/DDBJ whole genome shotgun (WGS) entry which is preliminary data.</text>
</comment>
<proteinExistence type="predicted"/>
<dbReference type="Proteomes" id="UP001500359">
    <property type="component" value="Unassembled WGS sequence"/>
</dbReference>
<dbReference type="InterPro" id="IPR021432">
    <property type="entry name" value="DUF3081"/>
</dbReference>
<evidence type="ECO:0000313" key="2">
    <source>
        <dbReference type="Proteomes" id="UP001500359"/>
    </source>
</evidence>
<gene>
    <name evidence="1" type="ORF">GCM10009114_21010</name>
</gene>
<organism evidence="1 2">
    <name type="scientific">Aliiglaciecola litoralis</name>
    <dbReference type="NCBI Taxonomy" id="582857"/>
    <lineage>
        <taxon>Bacteria</taxon>
        <taxon>Pseudomonadati</taxon>
        <taxon>Pseudomonadota</taxon>
        <taxon>Gammaproteobacteria</taxon>
        <taxon>Alteromonadales</taxon>
        <taxon>Alteromonadaceae</taxon>
        <taxon>Aliiglaciecola</taxon>
    </lineage>
</organism>
<protein>
    <submittedName>
        <fullName evidence="1">DUF3081 domain-containing protein</fullName>
    </submittedName>
</protein>
<evidence type="ECO:0000313" key="1">
    <source>
        <dbReference type="EMBL" id="GAA0856997.1"/>
    </source>
</evidence>
<dbReference type="EMBL" id="BAAAFD010000005">
    <property type="protein sequence ID" value="GAA0856997.1"/>
    <property type="molecule type" value="Genomic_DNA"/>
</dbReference>
<accession>A0ABP3WYM3</accession>